<dbReference type="Pfam" id="PF12013">
    <property type="entry name" value="OrsD"/>
    <property type="match status" value="1"/>
</dbReference>
<dbReference type="PANTHER" id="PTHR47657">
    <property type="entry name" value="STEROL REGULATORY ELEMENT-BINDING PROTEIN ECM22"/>
    <property type="match status" value="1"/>
</dbReference>
<feature type="region of interest" description="Disordered" evidence="1">
    <location>
        <begin position="157"/>
        <end position="214"/>
    </location>
</feature>
<dbReference type="PANTHER" id="PTHR47657:SF3">
    <property type="entry name" value="ORSELLINIC ACID_F9775 BIOSYNTHESIS CLUSTER PROTEIN D-RELATED"/>
    <property type="match status" value="1"/>
</dbReference>
<dbReference type="PROSITE" id="PS00028">
    <property type="entry name" value="ZINC_FINGER_C2H2_1"/>
    <property type="match status" value="1"/>
</dbReference>
<dbReference type="OrthoDB" id="416217at2759"/>
<feature type="domain" description="C2H2-type" evidence="2">
    <location>
        <begin position="88"/>
        <end position="111"/>
    </location>
</feature>
<evidence type="ECO:0000313" key="4">
    <source>
        <dbReference type="Proteomes" id="UP000800036"/>
    </source>
</evidence>
<dbReference type="AlphaFoldDB" id="A0A6A5V2X8"/>
<feature type="compositionally biased region" description="Acidic residues" evidence="1">
    <location>
        <begin position="157"/>
        <end position="178"/>
    </location>
</feature>
<dbReference type="GO" id="GO:0000981">
    <property type="term" value="F:DNA-binding transcription factor activity, RNA polymerase II-specific"/>
    <property type="evidence" value="ECO:0007669"/>
    <property type="project" value="TreeGrafter"/>
</dbReference>
<accession>A0A6A5V2X8</accession>
<reference evidence="3" key="1">
    <citation type="journal article" date="2020" name="Stud. Mycol.">
        <title>101 Dothideomycetes genomes: a test case for predicting lifestyles and emergence of pathogens.</title>
        <authorList>
            <person name="Haridas S."/>
            <person name="Albert R."/>
            <person name="Binder M."/>
            <person name="Bloem J."/>
            <person name="Labutti K."/>
            <person name="Salamov A."/>
            <person name="Andreopoulos B."/>
            <person name="Baker S."/>
            <person name="Barry K."/>
            <person name="Bills G."/>
            <person name="Bluhm B."/>
            <person name="Cannon C."/>
            <person name="Castanera R."/>
            <person name="Culley D."/>
            <person name="Daum C."/>
            <person name="Ezra D."/>
            <person name="Gonzalez J."/>
            <person name="Henrissat B."/>
            <person name="Kuo A."/>
            <person name="Liang C."/>
            <person name="Lipzen A."/>
            <person name="Lutzoni F."/>
            <person name="Magnuson J."/>
            <person name="Mondo S."/>
            <person name="Nolan M."/>
            <person name="Ohm R."/>
            <person name="Pangilinan J."/>
            <person name="Park H.-J."/>
            <person name="Ramirez L."/>
            <person name="Alfaro M."/>
            <person name="Sun H."/>
            <person name="Tritt A."/>
            <person name="Yoshinaga Y."/>
            <person name="Zwiers L.-H."/>
            <person name="Turgeon B."/>
            <person name="Goodwin S."/>
            <person name="Spatafora J."/>
            <person name="Crous P."/>
            <person name="Grigoriev I."/>
        </authorList>
    </citation>
    <scope>NUCLEOTIDE SEQUENCE</scope>
    <source>
        <strain evidence="3">CBS 107.79</strain>
    </source>
</reference>
<feature type="compositionally biased region" description="Basic and acidic residues" evidence="1">
    <location>
        <begin position="180"/>
        <end position="189"/>
    </location>
</feature>
<sequence>MSRVKLGSNDLLEYNAEFSVLICRDCEYAIQKSAVQSHLLRHKIYRGERHKLLESIAQFELRDPDDVIPPSPNTRPISALPVLDGYRCLHDGCSNLCASVKRMRRHWADAHGGAEDFEAMVREVKMQTFFRGTKIRYFEVSPEQFDDMVDDSPISEEEGLLEESEEELLEESEEEASAAEESHDEHNSGTEESDEEMEDASPDDVSLDQTPPRIPPDFELATLKTFHHFLFTTSLTLPIQDFDAQIHRYWTDSVLPLAFSRPWLMSGILAMSEYHTSVLTDDDTFSTAHRERGLYFFAKFVSGREEASRHVCGAVLTPEKEEERHVGGQLMCILRCAHWALTTNPMLAQRFTSYPFKLQNLITILKSFSLVERSESDGSPDEVFASANRFLRARCTDTGKEKEFALLGRLVELPSRMSDVFGGPGSMKDVTATLAAIASLVEHYSATFASERGTPSHTAVWHSMVHWINNIPDHFRTMVFRNDPAALVVVAFWASGLVLRAEYSGYWFLRSLPKRLLSEIANRLRSSGVPAFSLIEGLVPVDFAVLPTF</sequence>
<dbReference type="SMART" id="SM00355">
    <property type="entry name" value="ZnF_C2H2"/>
    <property type="match status" value="2"/>
</dbReference>
<evidence type="ECO:0000313" key="3">
    <source>
        <dbReference type="EMBL" id="KAF1971611.1"/>
    </source>
</evidence>
<organism evidence="3 4">
    <name type="scientific">Bimuria novae-zelandiae CBS 107.79</name>
    <dbReference type="NCBI Taxonomy" id="1447943"/>
    <lineage>
        <taxon>Eukaryota</taxon>
        <taxon>Fungi</taxon>
        <taxon>Dikarya</taxon>
        <taxon>Ascomycota</taxon>
        <taxon>Pezizomycotina</taxon>
        <taxon>Dothideomycetes</taxon>
        <taxon>Pleosporomycetidae</taxon>
        <taxon>Pleosporales</taxon>
        <taxon>Massarineae</taxon>
        <taxon>Didymosphaeriaceae</taxon>
        <taxon>Bimuria</taxon>
    </lineage>
</organism>
<evidence type="ECO:0000259" key="2">
    <source>
        <dbReference type="PROSITE" id="PS00028"/>
    </source>
</evidence>
<dbReference type="InterPro" id="IPR052400">
    <property type="entry name" value="Zn2-C6_fungal_TF"/>
</dbReference>
<proteinExistence type="predicted"/>
<name>A0A6A5V2X8_9PLEO</name>
<evidence type="ECO:0000256" key="1">
    <source>
        <dbReference type="SAM" id="MobiDB-lite"/>
    </source>
</evidence>
<dbReference type="Proteomes" id="UP000800036">
    <property type="component" value="Unassembled WGS sequence"/>
</dbReference>
<dbReference type="EMBL" id="ML976692">
    <property type="protein sequence ID" value="KAF1971611.1"/>
    <property type="molecule type" value="Genomic_DNA"/>
</dbReference>
<gene>
    <name evidence="3" type="ORF">BU23DRAFT_590532</name>
</gene>
<dbReference type="InterPro" id="IPR022698">
    <property type="entry name" value="OrsD"/>
</dbReference>
<keyword evidence="4" id="KW-1185">Reference proteome</keyword>
<protein>
    <recommendedName>
        <fullName evidence="2">C2H2-type domain-containing protein</fullName>
    </recommendedName>
</protein>
<dbReference type="InterPro" id="IPR013087">
    <property type="entry name" value="Znf_C2H2_type"/>
</dbReference>
<feature type="compositionally biased region" description="Acidic residues" evidence="1">
    <location>
        <begin position="191"/>
        <end position="206"/>
    </location>
</feature>